<dbReference type="Proteomes" id="UP000307440">
    <property type="component" value="Unassembled WGS sequence"/>
</dbReference>
<accession>A0A5C3KJ78</accession>
<protein>
    <submittedName>
        <fullName evidence="1">Uncharacterized protein</fullName>
    </submittedName>
</protein>
<evidence type="ECO:0000313" key="2">
    <source>
        <dbReference type="Proteomes" id="UP000307440"/>
    </source>
</evidence>
<sequence>MTYSEGPLALVAYITTFVPVSVPVHRETVPVESSLMTAWERPPARPWNSRNSPHVLIDGETDLTDDAALFRFNFQIPRFAVCCDTNSLACLLDVPAPKDSERIAPTALVNYDASKGNIVQLKAFAISFTSFQILAWVDRVHPGDDMSNAFKYQKNTIFGHLPEKACRLACLEVWLESGELWKAWGVVFSPNLSHTDLRWARNFRTIRQAQSILRVSTEPAWYEVTNRRYDAD</sequence>
<gene>
    <name evidence="1" type="ORF">FA15DRAFT_708315</name>
</gene>
<reference evidence="1 2" key="1">
    <citation type="journal article" date="2019" name="Nat. Ecol. Evol.">
        <title>Megaphylogeny resolves global patterns of mushroom evolution.</title>
        <authorList>
            <person name="Varga T."/>
            <person name="Krizsan K."/>
            <person name="Foldi C."/>
            <person name="Dima B."/>
            <person name="Sanchez-Garcia M."/>
            <person name="Sanchez-Ramirez S."/>
            <person name="Szollosi G.J."/>
            <person name="Szarkandi J.G."/>
            <person name="Papp V."/>
            <person name="Albert L."/>
            <person name="Andreopoulos W."/>
            <person name="Angelini C."/>
            <person name="Antonin V."/>
            <person name="Barry K.W."/>
            <person name="Bougher N.L."/>
            <person name="Buchanan P."/>
            <person name="Buyck B."/>
            <person name="Bense V."/>
            <person name="Catcheside P."/>
            <person name="Chovatia M."/>
            <person name="Cooper J."/>
            <person name="Damon W."/>
            <person name="Desjardin D."/>
            <person name="Finy P."/>
            <person name="Geml J."/>
            <person name="Haridas S."/>
            <person name="Hughes K."/>
            <person name="Justo A."/>
            <person name="Karasinski D."/>
            <person name="Kautmanova I."/>
            <person name="Kiss B."/>
            <person name="Kocsube S."/>
            <person name="Kotiranta H."/>
            <person name="LaButti K.M."/>
            <person name="Lechner B.E."/>
            <person name="Liimatainen K."/>
            <person name="Lipzen A."/>
            <person name="Lukacs Z."/>
            <person name="Mihaltcheva S."/>
            <person name="Morgado L.N."/>
            <person name="Niskanen T."/>
            <person name="Noordeloos M.E."/>
            <person name="Ohm R.A."/>
            <person name="Ortiz-Santana B."/>
            <person name="Ovrebo C."/>
            <person name="Racz N."/>
            <person name="Riley R."/>
            <person name="Savchenko A."/>
            <person name="Shiryaev A."/>
            <person name="Soop K."/>
            <person name="Spirin V."/>
            <person name="Szebenyi C."/>
            <person name="Tomsovsky M."/>
            <person name="Tulloss R.E."/>
            <person name="Uehling J."/>
            <person name="Grigoriev I.V."/>
            <person name="Vagvolgyi C."/>
            <person name="Papp T."/>
            <person name="Martin F.M."/>
            <person name="Miettinen O."/>
            <person name="Hibbett D.S."/>
            <person name="Nagy L.G."/>
        </authorList>
    </citation>
    <scope>NUCLEOTIDE SEQUENCE [LARGE SCALE GENOMIC DNA]</scope>
    <source>
        <strain evidence="1 2">CBS 121175</strain>
    </source>
</reference>
<dbReference type="EMBL" id="ML210309">
    <property type="protein sequence ID" value="TFK20184.1"/>
    <property type="molecule type" value="Genomic_DNA"/>
</dbReference>
<dbReference type="AlphaFoldDB" id="A0A5C3KJ78"/>
<organism evidence="1 2">
    <name type="scientific">Coprinopsis marcescibilis</name>
    <name type="common">Agaric fungus</name>
    <name type="synonym">Psathyrella marcescibilis</name>
    <dbReference type="NCBI Taxonomy" id="230819"/>
    <lineage>
        <taxon>Eukaryota</taxon>
        <taxon>Fungi</taxon>
        <taxon>Dikarya</taxon>
        <taxon>Basidiomycota</taxon>
        <taxon>Agaricomycotina</taxon>
        <taxon>Agaricomycetes</taxon>
        <taxon>Agaricomycetidae</taxon>
        <taxon>Agaricales</taxon>
        <taxon>Agaricineae</taxon>
        <taxon>Psathyrellaceae</taxon>
        <taxon>Coprinopsis</taxon>
    </lineage>
</organism>
<proteinExistence type="predicted"/>
<name>A0A5C3KJ78_COPMA</name>
<keyword evidence="2" id="KW-1185">Reference proteome</keyword>
<evidence type="ECO:0000313" key="1">
    <source>
        <dbReference type="EMBL" id="TFK20184.1"/>
    </source>
</evidence>